<name>W7A4Z3_9APIC</name>
<dbReference type="Proteomes" id="UP000030640">
    <property type="component" value="Unassembled WGS sequence"/>
</dbReference>
<organism evidence="1 2">
    <name type="scientific">Plasmodium inui San Antonio 1</name>
    <dbReference type="NCBI Taxonomy" id="1237626"/>
    <lineage>
        <taxon>Eukaryota</taxon>
        <taxon>Sar</taxon>
        <taxon>Alveolata</taxon>
        <taxon>Apicomplexa</taxon>
        <taxon>Aconoidasida</taxon>
        <taxon>Haemosporida</taxon>
        <taxon>Plasmodiidae</taxon>
        <taxon>Plasmodium</taxon>
        <taxon>Plasmodium (Plasmodium)</taxon>
    </lineage>
</organism>
<dbReference type="GeneID" id="20040720"/>
<evidence type="ECO:0000313" key="1">
    <source>
        <dbReference type="EMBL" id="EUD64179.1"/>
    </source>
</evidence>
<dbReference type="AlphaFoldDB" id="W7A4Z3"/>
<reference evidence="1 2" key="1">
    <citation type="submission" date="2013-02" db="EMBL/GenBank/DDBJ databases">
        <title>The Genome Sequence of Plasmodium inui San Antonio 1.</title>
        <authorList>
            <consortium name="The Broad Institute Genome Sequencing Platform"/>
            <consortium name="The Broad Institute Genome Sequencing Center for Infectious Disease"/>
            <person name="Neafsey D."/>
            <person name="Cheeseman I."/>
            <person name="Volkman S."/>
            <person name="Adams J."/>
            <person name="Walker B."/>
            <person name="Young S.K."/>
            <person name="Zeng Q."/>
            <person name="Gargeya S."/>
            <person name="Fitzgerald M."/>
            <person name="Haas B."/>
            <person name="Abouelleil A."/>
            <person name="Alvarado L."/>
            <person name="Arachchi H.M."/>
            <person name="Berlin A.M."/>
            <person name="Chapman S.B."/>
            <person name="Dewar J."/>
            <person name="Goldberg J."/>
            <person name="Griggs A."/>
            <person name="Gujja S."/>
            <person name="Hansen M."/>
            <person name="Howarth C."/>
            <person name="Imamovic A."/>
            <person name="Larimer J."/>
            <person name="McCowan C."/>
            <person name="Murphy C."/>
            <person name="Neiman D."/>
            <person name="Pearson M."/>
            <person name="Priest M."/>
            <person name="Roberts A."/>
            <person name="Saif S."/>
            <person name="Shea T."/>
            <person name="Sisk P."/>
            <person name="Sykes S."/>
            <person name="Wortman J."/>
            <person name="Nusbaum C."/>
            <person name="Birren B."/>
        </authorList>
    </citation>
    <scope>NUCLEOTIDE SEQUENCE [LARGE SCALE GENOMIC DNA]</scope>
    <source>
        <strain evidence="1 2">San Antonio 1</strain>
    </source>
</reference>
<keyword evidence="2" id="KW-1185">Reference proteome</keyword>
<proteinExistence type="predicted"/>
<protein>
    <submittedName>
        <fullName evidence="1">Uncharacterized protein</fullName>
    </submittedName>
</protein>
<evidence type="ECO:0000313" key="2">
    <source>
        <dbReference type="Proteomes" id="UP000030640"/>
    </source>
</evidence>
<dbReference type="EMBL" id="KI965532">
    <property type="protein sequence ID" value="EUD64179.1"/>
    <property type="molecule type" value="Genomic_DNA"/>
</dbReference>
<sequence>KTKRKVHHNVTEEEILIKRHDIQYNISTRMNPEWFLHNDVTSRKIFTIIAARNIFRRTRQENVGQLAGEESIFIKKIEHETAS</sequence>
<accession>W7A4Z3</accession>
<feature type="non-terminal residue" evidence="1">
    <location>
        <position position="1"/>
    </location>
</feature>
<gene>
    <name evidence="1" type="ORF">C922_05446</name>
</gene>
<dbReference type="RefSeq" id="XP_008819239.1">
    <property type="nucleotide sequence ID" value="XM_008821017.1"/>
</dbReference>
<dbReference type="VEuPathDB" id="PlasmoDB:C922_05446"/>